<evidence type="ECO:0000313" key="9">
    <source>
        <dbReference type="Proteomes" id="UP000076727"/>
    </source>
</evidence>
<sequence>MLLRLACRRLGCPHTTWRHVFTPARTLVTPPRPVVLPPRFFRAGLAAGGVLTASLVLGNVWGTLHADAPAREAEKASERPQKSLSSLVRSYVVYSICSVPTLVDWAPTILATLTAIPGVKQVTEAIVRVTFFNQFVGGDTAEDCIPLLEQLRVEGKGSLFAYSVEVDEAEAAGGSKEHAAAAKENVRQTIQETLHCIDVAATFEDAHASDAVTMRGRKTWVAIKLTAMVPRAETLHHFSQYLITTRPSSSPAILFPGQPHPSDLEVLSSREVPKAPLTQEDITDLAQLRDDLRAICKKAQERGVRIIMDAEYTWYQPAVDAFLLSLQREFNALPRRSWFGKSSTAVTVQPVIYQTYQAYLRRTPEYLKQSIAAARAGGYALGAKLVRGAYHPHELAAHASSASASAPPGTSVEGFGDASGLSISPDPEPPVWLTKADTDACYNACAAVLLDDVSKDVRREVSSVGVLFGTHNWKSVDDILERMEKLGLAKRIGGVDGPLYVPDEVAERIALGQLYGMTDALSDSIVERTRSSSPFLLKYIPYGALSEVMPYLSRRAIENKSVLGNGAAIDERKRAAELIWKKLFG</sequence>
<feature type="domain" description="Proline dehydrogenase" evidence="7">
    <location>
        <begin position="179"/>
        <end position="397"/>
    </location>
</feature>
<dbReference type="EMBL" id="KV429063">
    <property type="protein sequence ID" value="KZT68814.1"/>
    <property type="molecule type" value="Genomic_DNA"/>
</dbReference>
<keyword evidence="5" id="KW-0285">Flavoprotein</keyword>
<dbReference type="PANTHER" id="PTHR13914:SF0">
    <property type="entry name" value="PROLINE DEHYDROGENASE 1, MITOCHONDRIAL"/>
    <property type="match status" value="1"/>
</dbReference>
<dbReference type="GO" id="GO:0005739">
    <property type="term" value="C:mitochondrion"/>
    <property type="evidence" value="ECO:0007669"/>
    <property type="project" value="TreeGrafter"/>
</dbReference>
<evidence type="ECO:0000256" key="4">
    <source>
        <dbReference type="ARBA" id="ARBA00023062"/>
    </source>
</evidence>
<dbReference type="STRING" id="1314783.A0A165PZF9"/>
<evidence type="ECO:0000256" key="6">
    <source>
        <dbReference type="SAM" id="MobiDB-lite"/>
    </source>
</evidence>
<dbReference type="GO" id="GO:0071949">
    <property type="term" value="F:FAD binding"/>
    <property type="evidence" value="ECO:0007669"/>
    <property type="project" value="TreeGrafter"/>
</dbReference>
<evidence type="ECO:0000256" key="3">
    <source>
        <dbReference type="ARBA" id="ARBA00023002"/>
    </source>
</evidence>
<keyword evidence="9" id="KW-1185">Reference proteome</keyword>
<keyword evidence="5" id="KW-0274">FAD</keyword>
<dbReference type="Gene3D" id="3.20.20.220">
    <property type="match status" value="1"/>
</dbReference>
<dbReference type="EC" id="1.5.5.2" evidence="2 5"/>
<feature type="region of interest" description="Disordered" evidence="6">
    <location>
        <begin position="400"/>
        <end position="420"/>
    </location>
</feature>
<dbReference type="InterPro" id="IPR029041">
    <property type="entry name" value="FAD-linked_oxidoreductase-like"/>
</dbReference>
<dbReference type="InterPro" id="IPR015659">
    <property type="entry name" value="Proline_oxidase"/>
</dbReference>
<dbReference type="OrthoDB" id="5464at2759"/>
<dbReference type="Pfam" id="PF01619">
    <property type="entry name" value="Pro_dh"/>
    <property type="match status" value="2"/>
</dbReference>
<evidence type="ECO:0000256" key="1">
    <source>
        <dbReference type="ARBA" id="ARBA00005869"/>
    </source>
</evidence>
<dbReference type="SUPFAM" id="SSF51730">
    <property type="entry name" value="FAD-linked oxidoreductase"/>
    <property type="match status" value="1"/>
</dbReference>
<gene>
    <name evidence="8" type="ORF">DAEQUDRAFT_711304</name>
</gene>
<organism evidence="8 9">
    <name type="scientific">Daedalea quercina L-15889</name>
    <dbReference type="NCBI Taxonomy" id="1314783"/>
    <lineage>
        <taxon>Eukaryota</taxon>
        <taxon>Fungi</taxon>
        <taxon>Dikarya</taxon>
        <taxon>Basidiomycota</taxon>
        <taxon>Agaricomycotina</taxon>
        <taxon>Agaricomycetes</taxon>
        <taxon>Polyporales</taxon>
        <taxon>Fomitopsis</taxon>
    </lineage>
</organism>
<protein>
    <recommendedName>
        <fullName evidence="2 5">Proline dehydrogenase</fullName>
        <ecNumber evidence="2 5">1.5.5.2</ecNumber>
    </recommendedName>
</protein>
<comment type="similarity">
    <text evidence="1 5">Belongs to the proline oxidase family.</text>
</comment>
<name>A0A165PZF9_9APHY</name>
<dbReference type="GO" id="GO:0004657">
    <property type="term" value="F:proline dehydrogenase activity"/>
    <property type="evidence" value="ECO:0007669"/>
    <property type="project" value="UniProtKB-EC"/>
</dbReference>
<evidence type="ECO:0000313" key="8">
    <source>
        <dbReference type="EMBL" id="KZT68814.1"/>
    </source>
</evidence>
<keyword evidence="3 5" id="KW-0560">Oxidoreductase</keyword>
<comment type="function">
    <text evidence="5">Converts proline to delta-1-pyrroline-5-carboxylate.</text>
</comment>
<comment type="catalytic activity">
    <reaction evidence="5">
        <text>L-proline + a quinone = (S)-1-pyrroline-5-carboxylate + a quinol + H(+)</text>
        <dbReference type="Rhea" id="RHEA:23784"/>
        <dbReference type="ChEBI" id="CHEBI:15378"/>
        <dbReference type="ChEBI" id="CHEBI:17388"/>
        <dbReference type="ChEBI" id="CHEBI:24646"/>
        <dbReference type="ChEBI" id="CHEBI:60039"/>
        <dbReference type="ChEBI" id="CHEBI:132124"/>
        <dbReference type="EC" id="1.5.5.2"/>
    </reaction>
</comment>
<evidence type="ECO:0000256" key="5">
    <source>
        <dbReference type="RuleBase" id="RU364054"/>
    </source>
</evidence>
<evidence type="ECO:0000256" key="2">
    <source>
        <dbReference type="ARBA" id="ARBA00012695"/>
    </source>
</evidence>
<dbReference type="Proteomes" id="UP000076727">
    <property type="component" value="Unassembled WGS sequence"/>
</dbReference>
<proteinExistence type="inferred from homology"/>
<dbReference type="AlphaFoldDB" id="A0A165PZF9"/>
<comment type="cofactor">
    <cofactor evidence="5">
        <name>FAD</name>
        <dbReference type="ChEBI" id="CHEBI:57692"/>
    </cofactor>
</comment>
<dbReference type="PANTHER" id="PTHR13914">
    <property type="entry name" value="PROLINE OXIDASE"/>
    <property type="match status" value="1"/>
</dbReference>
<evidence type="ECO:0000259" key="7">
    <source>
        <dbReference type="Pfam" id="PF01619"/>
    </source>
</evidence>
<dbReference type="InterPro" id="IPR002872">
    <property type="entry name" value="Proline_DH_dom"/>
</dbReference>
<accession>A0A165PZF9</accession>
<feature type="domain" description="Proline dehydrogenase" evidence="7">
    <location>
        <begin position="429"/>
        <end position="562"/>
    </location>
</feature>
<reference evidence="8 9" key="1">
    <citation type="journal article" date="2016" name="Mol. Biol. Evol.">
        <title>Comparative Genomics of Early-Diverging Mushroom-Forming Fungi Provides Insights into the Origins of Lignocellulose Decay Capabilities.</title>
        <authorList>
            <person name="Nagy L.G."/>
            <person name="Riley R."/>
            <person name="Tritt A."/>
            <person name="Adam C."/>
            <person name="Daum C."/>
            <person name="Floudas D."/>
            <person name="Sun H."/>
            <person name="Yadav J.S."/>
            <person name="Pangilinan J."/>
            <person name="Larsson K.H."/>
            <person name="Matsuura K."/>
            <person name="Barry K."/>
            <person name="Labutti K."/>
            <person name="Kuo R."/>
            <person name="Ohm R.A."/>
            <person name="Bhattacharya S.S."/>
            <person name="Shirouzu T."/>
            <person name="Yoshinaga Y."/>
            <person name="Martin F.M."/>
            <person name="Grigoriev I.V."/>
            <person name="Hibbett D.S."/>
        </authorList>
    </citation>
    <scope>NUCLEOTIDE SEQUENCE [LARGE SCALE GENOMIC DNA]</scope>
    <source>
        <strain evidence="8 9">L-15889</strain>
    </source>
</reference>
<keyword evidence="4 5" id="KW-0642">Proline metabolism</keyword>
<dbReference type="GO" id="GO:0010133">
    <property type="term" value="P:L-proline catabolic process to L-glutamate"/>
    <property type="evidence" value="ECO:0007669"/>
    <property type="project" value="TreeGrafter"/>
</dbReference>